<organism evidence="1 2">
    <name type="scientific">Belliella kenyensis</name>
    <dbReference type="NCBI Taxonomy" id="1472724"/>
    <lineage>
        <taxon>Bacteria</taxon>
        <taxon>Pseudomonadati</taxon>
        <taxon>Bacteroidota</taxon>
        <taxon>Cytophagia</taxon>
        <taxon>Cytophagales</taxon>
        <taxon>Cyclobacteriaceae</taxon>
        <taxon>Belliella</taxon>
    </lineage>
</organism>
<proteinExistence type="predicted"/>
<name>A0ABV8EPJ2_9BACT</name>
<evidence type="ECO:0000313" key="2">
    <source>
        <dbReference type="Proteomes" id="UP001595766"/>
    </source>
</evidence>
<keyword evidence="2" id="KW-1185">Reference proteome</keyword>
<evidence type="ECO:0000313" key="1">
    <source>
        <dbReference type="EMBL" id="MFC3977170.1"/>
    </source>
</evidence>
<gene>
    <name evidence="1" type="ORF">ACFOUP_12350</name>
</gene>
<dbReference type="EMBL" id="JBHSAV010000053">
    <property type="protein sequence ID" value="MFC3977170.1"/>
    <property type="molecule type" value="Genomic_DNA"/>
</dbReference>
<dbReference type="InterPro" id="IPR012933">
    <property type="entry name" value="HicA_mRNA_interferase"/>
</dbReference>
<dbReference type="RefSeq" id="WP_376856801.1">
    <property type="nucleotide sequence ID" value="NZ_JBHSAV010000053.1"/>
</dbReference>
<comment type="caution">
    <text evidence="1">The sequence shown here is derived from an EMBL/GenBank/DDBJ whole genome shotgun (WGS) entry which is preliminary data.</text>
</comment>
<dbReference type="Pfam" id="PF07927">
    <property type="entry name" value="HicA_toxin"/>
    <property type="match status" value="1"/>
</dbReference>
<protein>
    <submittedName>
        <fullName evidence="1">Type II toxin-antitoxin system HicA family toxin</fullName>
    </submittedName>
</protein>
<accession>A0ABV8EPJ2</accession>
<dbReference type="Proteomes" id="UP001595766">
    <property type="component" value="Unassembled WGS sequence"/>
</dbReference>
<sequence>MENATKYSYFEFMSKKEKLIARFLGMPSDFHYDEMVKLLGYFGFEEVKKGKTSGSRVKFENGEGVPVMLHKPHPSGIMKQYQMKQVRELLEL</sequence>
<reference evidence="2" key="1">
    <citation type="journal article" date="2019" name="Int. J. Syst. Evol. Microbiol.">
        <title>The Global Catalogue of Microorganisms (GCM) 10K type strain sequencing project: providing services to taxonomists for standard genome sequencing and annotation.</title>
        <authorList>
            <consortium name="The Broad Institute Genomics Platform"/>
            <consortium name="The Broad Institute Genome Sequencing Center for Infectious Disease"/>
            <person name="Wu L."/>
            <person name="Ma J."/>
        </authorList>
    </citation>
    <scope>NUCLEOTIDE SEQUENCE [LARGE SCALE GENOMIC DNA]</scope>
    <source>
        <strain evidence="2">CECT 8551</strain>
    </source>
</reference>